<sequence>MSKMLLTFLAALHTIAAVYIIYLLAPSTLLAFSYATSSGAYAALALINVILILLCGISAGTVWLSLSKKSLSIPQGVAIVVPYILIALLYSLGNF</sequence>
<feature type="transmembrane region" description="Helical" evidence="1">
    <location>
        <begin position="76"/>
        <end position="93"/>
    </location>
</feature>
<comment type="caution">
    <text evidence="2">The sequence shown here is derived from an EMBL/GenBank/DDBJ whole genome shotgun (WGS) entry which is preliminary data.</text>
</comment>
<proteinExistence type="predicted"/>
<feature type="transmembrane region" description="Helical" evidence="1">
    <location>
        <begin position="41"/>
        <end position="64"/>
    </location>
</feature>
<name>A0A1F4Y4J6_9BACT</name>
<dbReference type="EMBL" id="MEXB01000002">
    <property type="protein sequence ID" value="OGC88869.1"/>
    <property type="molecule type" value="Genomic_DNA"/>
</dbReference>
<evidence type="ECO:0000313" key="3">
    <source>
        <dbReference type="Proteomes" id="UP000176568"/>
    </source>
</evidence>
<gene>
    <name evidence="2" type="ORF">A2419_02470</name>
</gene>
<reference evidence="2 3" key="1">
    <citation type="journal article" date="2016" name="Nat. Commun.">
        <title>Thousands of microbial genomes shed light on interconnected biogeochemical processes in an aquifer system.</title>
        <authorList>
            <person name="Anantharaman K."/>
            <person name="Brown C.T."/>
            <person name="Hug L.A."/>
            <person name="Sharon I."/>
            <person name="Castelle C.J."/>
            <person name="Probst A.J."/>
            <person name="Thomas B.C."/>
            <person name="Singh A."/>
            <person name="Wilkins M.J."/>
            <person name="Karaoz U."/>
            <person name="Brodie E.L."/>
            <person name="Williams K.H."/>
            <person name="Hubbard S.S."/>
            <person name="Banfield J.F."/>
        </authorList>
    </citation>
    <scope>NUCLEOTIDE SEQUENCE [LARGE SCALE GENOMIC DNA]</scope>
</reference>
<keyword evidence="1" id="KW-1133">Transmembrane helix</keyword>
<keyword evidence="1" id="KW-0812">Transmembrane</keyword>
<dbReference type="Proteomes" id="UP000176568">
    <property type="component" value="Unassembled WGS sequence"/>
</dbReference>
<dbReference type="AlphaFoldDB" id="A0A1F4Y4J6"/>
<accession>A0A1F4Y4J6</accession>
<evidence type="ECO:0000313" key="2">
    <source>
        <dbReference type="EMBL" id="OGC88869.1"/>
    </source>
</evidence>
<organism evidence="2 3">
    <name type="scientific">Candidatus Adlerbacteria bacterium RIFOXYC1_FULL_48_26</name>
    <dbReference type="NCBI Taxonomy" id="1797247"/>
    <lineage>
        <taxon>Bacteria</taxon>
        <taxon>Candidatus Adleribacteriota</taxon>
    </lineage>
</organism>
<keyword evidence="1" id="KW-0472">Membrane</keyword>
<evidence type="ECO:0000256" key="1">
    <source>
        <dbReference type="SAM" id="Phobius"/>
    </source>
</evidence>
<protein>
    <submittedName>
        <fullName evidence="2">Uncharacterized protein</fullName>
    </submittedName>
</protein>